<keyword evidence="1" id="KW-1133">Transmembrane helix</keyword>
<name>A0A1F5P587_9BACT</name>
<protein>
    <submittedName>
        <fullName evidence="2">Uncharacterized protein</fullName>
    </submittedName>
</protein>
<feature type="transmembrane region" description="Helical" evidence="1">
    <location>
        <begin position="12"/>
        <end position="33"/>
    </location>
</feature>
<organism evidence="2 3">
    <name type="scientific">Candidatus Doudnabacteria bacterium RIFCSPHIGHO2_02_FULL_46_11</name>
    <dbReference type="NCBI Taxonomy" id="1817832"/>
    <lineage>
        <taxon>Bacteria</taxon>
        <taxon>Candidatus Doudnaibacteriota</taxon>
    </lineage>
</organism>
<dbReference type="EMBL" id="MFES01000027">
    <property type="protein sequence ID" value="OGE85073.1"/>
    <property type="molecule type" value="Genomic_DNA"/>
</dbReference>
<proteinExistence type="predicted"/>
<evidence type="ECO:0000256" key="1">
    <source>
        <dbReference type="SAM" id="Phobius"/>
    </source>
</evidence>
<evidence type="ECO:0000313" key="3">
    <source>
        <dbReference type="Proteomes" id="UP000176786"/>
    </source>
</evidence>
<reference evidence="2 3" key="1">
    <citation type="journal article" date="2016" name="Nat. Commun.">
        <title>Thousands of microbial genomes shed light on interconnected biogeochemical processes in an aquifer system.</title>
        <authorList>
            <person name="Anantharaman K."/>
            <person name="Brown C.T."/>
            <person name="Hug L.A."/>
            <person name="Sharon I."/>
            <person name="Castelle C.J."/>
            <person name="Probst A.J."/>
            <person name="Thomas B.C."/>
            <person name="Singh A."/>
            <person name="Wilkins M.J."/>
            <person name="Karaoz U."/>
            <person name="Brodie E.L."/>
            <person name="Williams K.H."/>
            <person name="Hubbard S.S."/>
            <person name="Banfield J.F."/>
        </authorList>
    </citation>
    <scope>NUCLEOTIDE SEQUENCE [LARGE SCALE GENOMIC DNA]</scope>
</reference>
<accession>A0A1F5P587</accession>
<dbReference type="Proteomes" id="UP000176786">
    <property type="component" value="Unassembled WGS sequence"/>
</dbReference>
<dbReference type="STRING" id="1817832.A3J48_02770"/>
<keyword evidence="1" id="KW-0472">Membrane</keyword>
<feature type="transmembrane region" description="Helical" evidence="1">
    <location>
        <begin position="45"/>
        <end position="66"/>
    </location>
</feature>
<evidence type="ECO:0000313" key="2">
    <source>
        <dbReference type="EMBL" id="OGE85073.1"/>
    </source>
</evidence>
<dbReference type="AlphaFoldDB" id="A0A1F5P587"/>
<sequence>MSNERAAESLNLGRMAFQALVVVVVFVGLVTLLRASKGGEEGLWALINAGWSLIAVVALLIGGAAFRAVQKRSRRKPQEPGEYTARGPSEGLYWRIIDGSILIVHGLSEDPNRDDPQAGMQVLYQISNLWEPGMELIRAGISPSDALALWYAGLLCRADLDRAIEEGREIVIPGWKYQGDCPIDLHIQSLAVHARYLSA</sequence>
<gene>
    <name evidence="2" type="ORF">A3J48_02770</name>
</gene>
<comment type="caution">
    <text evidence="2">The sequence shown here is derived from an EMBL/GenBank/DDBJ whole genome shotgun (WGS) entry which is preliminary data.</text>
</comment>
<keyword evidence="1" id="KW-0812">Transmembrane</keyword>